<name>A0A1H7W266_9FLAO</name>
<dbReference type="EMBL" id="FNZN01000010">
    <property type="protein sequence ID" value="SEM15596.1"/>
    <property type="molecule type" value="Genomic_DNA"/>
</dbReference>
<keyword evidence="2" id="KW-1185">Reference proteome</keyword>
<dbReference type="SUPFAM" id="SSF47384">
    <property type="entry name" value="Homodimeric domain of signal transducing histidine kinase"/>
    <property type="match status" value="1"/>
</dbReference>
<protein>
    <submittedName>
        <fullName evidence="1">Uncharacterized protein</fullName>
    </submittedName>
</protein>
<dbReference type="GO" id="GO:0000155">
    <property type="term" value="F:phosphorelay sensor kinase activity"/>
    <property type="evidence" value="ECO:0007669"/>
    <property type="project" value="InterPro"/>
</dbReference>
<proteinExistence type="predicted"/>
<organism evidence="1 2">
    <name type="scientific">Maribacter orientalis</name>
    <dbReference type="NCBI Taxonomy" id="228957"/>
    <lineage>
        <taxon>Bacteria</taxon>
        <taxon>Pseudomonadati</taxon>
        <taxon>Bacteroidota</taxon>
        <taxon>Flavobacteriia</taxon>
        <taxon>Flavobacteriales</taxon>
        <taxon>Flavobacteriaceae</taxon>
        <taxon>Maribacter</taxon>
    </lineage>
</organism>
<dbReference type="Proteomes" id="UP000198990">
    <property type="component" value="Unassembled WGS sequence"/>
</dbReference>
<reference evidence="2" key="1">
    <citation type="submission" date="2016-10" db="EMBL/GenBank/DDBJ databases">
        <authorList>
            <person name="Varghese N."/>
            <person name="Submissions S."/>
        </authorList>
    </citation>
    <scope>NUCLEOTIDE SEQUENCE [LARGE SCALE GENOMIC DNA]</scope>
    <source>
        <strain evidence="2">DSM 16471</strain>
    </source>
</reference>
<gene>
    <name evidence="1" type="ORF">SAMN04488008_11074</name>
</gene>
<sequence>MMKYIEKMKGQNERLKEIAWIESHMVRVPLARIMSFIDLMSNTQGDVSEKEQHYIS</sequence>
<evidence type="ECO:0000313" key="2">
    <source>
        <dbReference type="Proteomes" id="UP000198990"/>
    </source>
</evidence>
<accession>A0A1H7W266</accession>
<dbReference type="RefSeq" id="WP_177170991.1">
    <property type="nucleotide sequence ID" value="NZ_FNZN01000010.1"/>
</dbReference>
<evidence type="ECO:0000313" key="1">
    <source>
        <dbReference type="EMBL" id="SEM15596.1"/>
    </source>
</evidence>
<dbReference type="AlphaFoldDB" id="A0A1H7W266"/>
<dbReference type="STRING" id="228957.SAMN04488008_11074"/>
<dbReference type="InterPro" id="IPR036097">
    <property type="entry name" value="HisK_dim/P_sf"/>
</dbReference>